<protein>
    <recommendedName>
        <fullName evidence="2">NYN domain-containing protein</fullName>
    </recommendedName>
</protein>
<dbReference type="GO" id="GO:0004540">
    <property type="term" value="F:RNA nuclease activity"/>
    <property type="evidence" value="ECO:0007669"/>
    <property type="project" value="InterPro"/>
</dbReference>
<sequence length="280" mass="30866">MPTRREEFDRVSIFFDMSNLYFAAKDMGIRIDYARLLDFLVGDRRLQRAYAYLGVAQDDENSHSFITWLSRNGFRVRTKMLRRYEDGTTKANLDMELAIDLLTQAPHLDVAIIVSGDGDFVSLVDAAQRAGLRVEVAATPRQTSTDLIDVADRFIDLEANARTYARAELPPRPYGTNSLPPRGGVSRPFDQTRPQFGPVTTAENRPFPMRDGTASDTGEAVGTAVGQRTFEPQRPYPAPAPAALAGGNANAATPADDDDDGPQPPTSDPRLLRRTPPPRS</sequence>
<dbReference type="Pfam" id="PF01936">
    <property type="entry name" value="NYN"/>
    <property type="match status" value="1"/>
</dbReference>
<gene>
    <name evidence="3" type="ORF">AVDCRST_MAG88-1984</name>
</gene>
<dbReference type="PANTHER" id="PTHR35458">
    <property type="entry name" value="SLR0755 PROTEIN"/>
    <property type="match status" value="1"/>
</dbReference>
<dbReference type="InterPro" id="IPR021139">
    <property type="entry name" value="NYN"/>
</dbReference>
<dbReference type="EMBL" id="CADCWM010000532">
    <property type="protein sequence ID" value="CAA9566942.1"/>
    <property type="molecule type" value="Genomic_DNA"/>
</dbReference>
<name>A0A6J4V1R7_9BACT</name>
<evidence type="ECO:0000256" key="1">
    <source>
        <dbReference type="SAM" id="MobiDB-lite"/>
    </source>
</evidence>
<organism evidence="3">
    <name type="scientific">uncultured Thermomicrobiales bacterium</name>
    <dbReference type="NCBI Taxonomy" id="1645740"/>
    <lineage>
        <taxon>Bacteria</taxon>
        <taxon>Pseudomonadati</taxon>
        <taxon>Thermomicrobiota</taxon>
        <taxon>Thermomicrobia</taxon>
        <taxon>Thermomicrobiales</taxon>
        <taxon>environmental samples</taxon>
    </lineage>
</organism>
<dbReference type="PANTHER" id="PTHR35458:SF8">
    <property type="entry name" value="SLR0650 PROTEIN"/>
    <property type="match status" value="1"/>
</dbReference>
<accession>A0A6J4V1R7</accession>
<dbReference type="CDD" id="cd10911">
    <property type="entry name" value="PIN_LabA"/>
    <property type="match status" value="1"/>
</dbReference>
<reference evidence="3" key="1">
    <citation type="submission" date="2020-02" db="EMBL/GenBank/DDBJ databases">
        <authorList>
            <person name="Meier V. D."/>
        </authorList>
    </citation>
    <scope>NUCLEOTIDE SEQUENCE</scope>
    <source>
        <strain evidence="3">AVDCRST_MAG88</strain>
    </source>
</reference>
<dbReference type="InterPro" id="IPR047140">
    <property type="entry name" value="LabA"/>
</dbReference>
<dbReference type="AlphaFoldDB" id="A0A6J4V1R7"/>
<evidence type="ECO:0000259" key="2">
    <source>
        <dbReference type="Pfam" id="PF01936"/>
    </source>
</evidence>
<evidence type="ECO:0000313" key="3">
    <source>
        <dbReference type="EMBL" id="CAA9566942.1"/>
    </source>
</evidence>
<feature type="compositionally biased region" description="Low complexity" evidence="1">
    <location>
        <begin position="241"/>
        <end position="254"/>
    </location>
</feature>
<proteinExistence type="predicted"/>
<feature type="region of interest" description="Disordered" evidence="1">
    <location>
        <begin position="166"/>
        <end position="280"/>
    </location>
</feature>
<feature type="domain" description="NYN" evidence="2">
    <location>
        <begin position="10"/>
        <end position="158"/>
    </location>
</feature>
<dbReference type="Gene3D" id="3.40.50.1010">
    <property type="entry name" value="5'-nuclease"/>
    <property type="match status" value="1"/>
</dbReference>